<gene>
    <name evidence="2" type="ordered locus">Selin_0857</name>
</gene>
<keyword evidence="1" id="KW-1133">Transmembrane helix</keyword>
<dbReference type="eggNOG" id="COG0841">
    <property type="taxonomic scope" value="Bacteria"/>
</dbReference>
<dbReference type="Gene3D" id="3.30.70.1320">
    <property type="entry name" value="Multidrug efflux transporter AcrB pore domain like"/>
    <property type="match status" value="1"/>
</dbReference>
<feature type="transmembrane region" description="Helical" evidence="1">
    <location>
        <begin position="389"/>
        <end position="413"/>
    </location>
</feature>
<dbReference type="PANTHER" id="PTHR32063:SF0">
    <property type="entry name" value="SWARMING MOTILITY PROTEIN SWRC"/>
    <property type="match status" value="1"/>
</dbReference>
<sequence>MDFIRFSIEKPVTVIVGVILILLFGLISLGNMPYQLTPEVSEPEITVRTTWPGASPYEIERDVVEVQENYLKSIPNLVEYESSSRNNMGTITLRFKIGTPMDRALLDVSNKLGEVRSYPEGVERPSVNASGDTSSPVVWMMMQARENNPNHIDTYRNFFENEVRQHIERVDGVSDLFFGGGRNLEMHILLDPERMAAFGLTYDEIISVVQRENINISAGQMDMGRRSYRIRTVAEFESPQEIRDIIIRSDGQHRLRLGDVGEVDFAYARKTASIMLMGEPGMVVGVRAESGTNVVELTNTLEEVVNRLNDELLHPRDLHLRWVRDQRGYIMGAVKLVQQNILIGGVLAIVILVSFLRSASSTGIVAVAIPISIIGTFIIMNALGRSLNIVSLAGISFAVGMLVDSAIVVLENIDRHRKLGKSTFHSCYDGTREVWGAIIASSLTTIAVFLPIVFLEGEAGQLFRDIALAVTSAVTFSLFVSISVIPMLSAQIFRRSGGSTTAPGPERPSVRAGHMAVDLIMMVVERASRTVTSRIATVAGLVVFSIGVAWVLFPKMEYLPHGNQNFVVNILIPPPGLSVAEQEDIGQKIFAAIWPFYRTEVDEKPGIENAFYVATANIMLLGTSSTDEQRGRELIPMMRPVLNSFPGIFGISNQIGIFQQGLGKGRTIDVDVVGDDLDEIVAAASHLFAAVGQSIAGAQVRPVPSLELLYPEVALIPDRDMVRAVNMNAASVGTAVDVLMEGRKVGEFKQEGQKKIDLVLTAPQSRVSSPEDLFRTQIAAPGGQLVPLSNLVRMEQRYGITEIRHYEGRRTITLQVTPPDHITIQEAMEIVQERIVPSLKQEGKIPPQIQVQLSGTADKLLETVALLAMNFVLASAIIYLLMSALFGNFVYPLVVMFTVPLATAGGFAGLRLTNALIAPQALDILTMLGFIILIGVVVNNAILIVHQTLNNIRYHSMEMAGAVLDATRNRLRPIFMSTLTSIFGMLPLVVAPGPGSELYRGLGSVIVGGMALSTVFTILVIPCLLMFVLKGEKPRA</sequence>
<dbReference type="Gene3D" id="3.30.70.1430">
    <property type="entry name" value="Multidrug efflux transporter AcrB pore domain"/>
    <property type="match status" value="2"/>
</dbReference>
<dbReference type="Gene3D" id="3.30.70.1440">
    <property type="entry name" value="Multidrug efflux transporter AcrB pore domain"/>
    <property type="match status" value="1"/>
</dbReference>
<dbReference type="Gene3D" id="1.20.1640.10">
    <property type="entry name" value="Multidrug efflux transporter AcrB transmembrane domain"/>
    <property type="match status" value="2"/>
</dbReference>
<dbReference type="HOGENOM" id="CLU_002755_1_2_0"/>
<keyword evidence="1" id="KW-0812">Transmembrane</keyword>
<feature type="transmembrane region" description="Helical" evidence="1">
    <location>
        <begin position="466"/>
        <end position="488"/>
    </location>
</feature>
<feature type="transmembrane region" description="Helical" evidence="1">
    <location>
        <begin position="434"/>
        <end position="454"/>
    </location>
</feature>
<dbReference type="Pfam" id="PF00873">
    <property type="entry name" value="ACR_tran"/>
    <property type="match status" value="1"/>
</dbReference>
<protein>
    <submittedName>
        <fullName evidence="2">Acriflavin resistance protein</fullName>
    </submittedName>
</protein>
<feature type="transmembrane region" description="Helical" evidence="1">
    <location>
        <begin position="1005"/>
        <end position="1029"/>
    </location>
</feature>
<reference evidence="2 3" key="1">
    <citation type="submission" date="2010-12" db="EMBL/GenBank/DDBJ databases">
        <title>Complete sequence of Desulfurispirillum indicum S5.</title>
        <authorList>
            <consortium name="US DOE Joint Genome Institute"/>
            <person name="Lucas S."/>
            <person name="Copeland A."/>
            <person name="Lapidus A."/>
            <person name="Cheng J.-F."/>
            <person name="Goodwin L."/>
            <person name="Pitluck S."/>
            <person name="Chertkov O."/>
            <person name="Held B."/>
            <person name="Detter J.C."/>
            <person name="Han C."/>
            <person name="Tapia R."/>
            <person name="Land M."/>
            <person name="Hauser L."/>
            <person name="Kyrpides N."/>
            <person name="Ivanova N."/>
            <person name="Mikhailova N."/>
            <person name="Haggblom M."/>
            <person name="Rauschenbach I."/>
            <person name="Bini E."/>
            <person name="Woyke T."/>
        </authorList>
    </citation>
    <scope>NUCLEOTIDE SEQUENCE [LARGE SCALE GENOMIC DNA]</scope>
    <source>
        <strain evidence="3">ATCC BAA-1389 / DSM 22839 / S5</strain>
    </source>
</reference>
<dbReference type="InterPro" id="IPR001036">
    <property type="entry name" value="Acrflvin-R"/>
</dbReference>
<organism evidence="2 3">
    <name type="scientific">Desulfurispirillum indicum (strain ATCC BAA-1389 / DSM 22839 / S5)</name>
    <dbReference type="NCBI Taxonomy" id="653733"/>
    <lineage>
        <taxon>Bacteria</taxon>
        <taxon>Pseudomonadati</taxon>
        <taxon>Chrysiogenota</taxon>
        <taxon>Chrysiogenia</taxon>
        <taxon>Chrysiogenales</taxon>
        <taxon>Chrysiogenaceae</taxon>
        <taxon>Desulfurispirillum</taxon>
    </lineage>
</organism>
<dbReference type="RefSeq" id="WP_013505483.1">
    <property type="nucleotide sequence ID" value="NC_014836.1"/>
</dbReference>
<accession>E6W2L3</accession>
<dbReference type="OrthoDB" id="9757904at2"/>
<dbReference type="SUPFAM" id="SSF82714">
    <property type="entry name" value="Multidrug efflux transporter AcrB TolC docking domain, DN and DC subdomains"/>
    <property type="match status" value="2"/>
</dbReference>
<feature type="transmembrane region" description="Helical" evidence="1">
    <location>
        <begin position="12"/>
        <end position="34"/>
    </location>
</feature>
<feature type="transmembrane region" description="Helical" evidence="1">
    <location>
        <begin position="974"/>
        <end position="993"/>
    </location>
</feature>
<dbReference type="Gene3D" id="3.30.2090.10">
    <property type="entry name" value="Multidrug efflux transporter AcrB TolC docking domain, DN and DC subdomains"/>
    <property type="match status" value="2"/>
</dbReference>
<keyword evidence="3" id="KW-1185">Reference proteome</keyword>
<name>E6W2L3_DESIS</name>
<keyword evidence="1" id="KW-0472">Membrane</keyword>
<dbReference type="EMBL" id="CP002432">
    <property type="protein sequence ID" value="ADU65597.1"/>
    <property type="molecule type" value="Genomic_DNA"/>
</dbReference>
<dbReference type="STRING" id="653733.Selin_0857"/>
<dbReference type="AlphaFoldDB" id="E6W2L3"/>
<evidence type="ECO:0000313" key="2">
    <source>
        <dbReference type="EMBL" id="ADU65597.1"/>
    </source>
</evidence>
<feature type="transmembrane region" description="Helical" evidence="1">
    <location>
        <begin position="889"/>
        <end position="912"/>
    </location>
</feature>
<dbReference type="KEGG" id="din:Selin_0857"/>
<feature type="transmembrane region" description="Helical" evidence="1">
    <location>
        <begin position="336"/>
        <end position="356"/>
    </location>
</feature>
<dbReference type="GO" id="GO:0042910">
    <property type="term" value="F:xenobiotic transmembrane transporter activity"/>
    <property type="evidence" value="ECO:0007669"/>
    <property type="project" value="TreeGrafter"/>
</dbReference>
<feature type="transmembrane region" description="Helical" evidence="1">
    <location>
        <begin position="363"/>
        <end position="383"/>
    </location>
</feature>
<evidence type="ECO:0000313" key="3">
    <source>
        <dbReference type="Proteomes" id="UP000002572"/>
    </source>
</evidence>
<dbReference type="SUPFAM" id="SSF82693">
    <property type="entry name" value="Multidrug efflux transporter AcrB pore domain, PN1, PN2, PC1 and PC2 subdomains"/>
    <property type="match status" value="2"/>
</dbReference>
<dbReference type="Proteomes" id="UP000002572">
    <property type="component" value="Chromosome"/>
</dbReference>
<dbReference type="PRINTS" id="PR00702">
    <property type="entry name" value="ACRIFLAVINRP"/>
</dbReference>
<feature type="transmembrane region" description="Helical" evidence="1">
    <location>
        <begin position="924"/>
        <end position="945"/>
    </location>
</feature>
<dbReference type="InParanoid" id="E6W2L3"/>
<dbReference type="SUPFAM" id="SSF82866">
    <property type="entry name" value="Multidrug efflux transporter AcrB transmembrane domain"/>
    <property type="match status" value="2"/>
</dbReference>
<dbReference type="PANTHER" id="PTHR32063">
    <property type="match status" value="1"/>
</dbReference>
<proteinExistence type="predicted"/>
<feature type="transmembrane region" description="Helical" evidence="1">
    <location>
        <begin position="531"/>
        <end position="553"/>
    </location>
</feature>
<dbReference type="GO" id="GO:0005886">
    <property type="term" value="C:plasma membrane"/>
    <property type="evidence" value="ECO:0007669"/>
    <property type="project" value="TreeGrafter"/>
</dbReference>
<dbReference type="InterPro" id="IPR027463">
    <property type="entry name" value="AcrB_DN_DC_subdom"/>
</dbReference>
<feature type="transmembrane region" description="Helical" evidence="1">
    <location>
        <begin position="860"/>
        <end position="882"/>
    </location>
</feature>
<evidence type="ECO:0000256" key="1">
    <source>
        <dbReference type="SAM" id="Phobius"/>
    </source>
</evidence>